<evidence type="ECO:0000259" key="7">
    <source>
        <dbReference type="SMART" id="SM00438"/>
    </source>
</evidence>
<feature type="domain" description="NF-X1-type" evidence="7">
    <location>
        <begin position="159"/>
        <end position="178"/>
    </location>
</feature>
<protein>
    <submittedName>
        <fullName evidence="8">NF-X1-type zinc finger protein</fullName>
    </submittedName>
</protein>
<dbReference type="PANTHER" id="PTHR12360">
    <property type="entry name" value="NUCLEAR TRANSCRIPTION FACTOR, X-BOX BINDING 1 NFX1"/>
    <property type="match status" value="1"/>
</dbReference>
<dbReference type="SMART" id="SM00438">
    <property type="entry name" value="ZnF_NFX"/>
    <property type="match status" value="8"/>
</dbReference>
<feature type="domain" description="NF-X1-type" evidence="7">
    <location>
        <begin position="29"/>
        <end position="44"/>
    </location>
</feature>
<evidence type="ECO:0000256" key="2">
    <source>
        <dbReference type="ARBA" id="ARBA00022723"/>
    </source>
</evidence>
<keyword evidence="5" id="KW-0862">Zinc</keyword>
<evidence type="ECO:0000256" key="6">
    <source>
        <dbReference type="SAM" id="Phobius"/>
    </source>
</evidence>
<evidence type="ECO:0000313" key="8">
    <source>
        <dbReference type="EMBL" id="PNH12668.1"/>
    </source>
</evidence>
<dbReference type="Proteomes" id="UP000236333">
    <property type="component" value="Unassembled WGS sequence"/>
</dbReference>
<organism evidence="8 9">
    <name type="scientific">Tetrabaena socialis</name>
    <dbReference type="NCBI Taxonomy" id="47790"/>
    <lineage>
        <taxon>Eukaryota</taxon>
        <taxon>Viridiplantae</taxon>
        <taxon>Chlorophyta</taxon>
        <taxon>core chlorophytes</taxon>
        <taxon>Chlorophyceae</taxon>
        <taxon>CS clade</taxon>
        <taxon>Chlamydomonadales</taxon>
        <taxon>Tetrabaenaceae</taxon>
        <taxon>Tetrabaena</taxon>
    </lineage>
</organism>
<evidence type="ECO:0000256" key="4">
    <source>
        <dbReference type="ARBA" id="ARBA00022771"/>
    </source>
</evidence>
<dbReference type="Pfam" id="PF01422">
    <property type="entry name" value="zf-NF-X1"/>
    <property type="match status" value="8"/>
</dbReference>
<keyword evidence="4" id="KW-0863">Zinc-finger</keyword>
<feature type="domain" description="NF-X1-type" evidence="7">
    <location>
        <begin position="378"/>
        <end position="423"/>
    </location>
</feature>
<feature type="domain" description="NF-X1-type" evidence="7">
    <location>
        <begin position="434"/>
        <end position="452"/>
    </location>
</feature>
<dbReference type="GO" id="GO:0000981">
    <property type="term" value="F:DNA-binding transcription factor activity, RNA polymerase II-specific"/>
    <property type="evidence" value="ECO:0007669"/>
    <property type="project" value="TreeGrafter"/>
</dbReference>
<feature type="domain" description="NF-X1-type" evidence="7">
    <location>
        <begin position="216"/>
        <end position="241"/>
    </location>
</feature>
<keyword evidence="9" id="KW-1185">Reference proteome</keyword>
<dbReference type="CDD" id="cd06008">
    <property type="entry name" value="NF-X1-zinc-finger"/>
    <property type="match status" value="3"/>
</dbReference>
<proteinExistence type="inferred from homology"/>
<reference evidence="8 9" key="1">
    <citation type="journal article" date="2017" name="Mol. Biol. Evol.">
        <title>The 4-celled Tetrabaena socialis nuclear genome reveals the essential components for genetic control of cell number at the origin of multicellularity in the volvocine lineage.</title>
        <authorList>
            <person name="Featherston J."/>
            <person name="Arakaki Y."/>
            <person name="Hanschen E.R."/>
            <person name="Ferris P.J."/>
            <person name="Michod R.E."/>
            <person name="Olson B.J.S.C."/>
            <person name="Nozaki H."/>
            <person name="Durand P.M."/>
        </authorList>
    </citation>
    <scope>NUCLEOTIDE SEQUENCE [LARGE SCALE GENOMIC DNA]</scope>
    <source>
        <strain evidence="8 9">NIES-571</strain>
    </source>
</reference>
<keyword evidence="2" id="KW-0479">Metal-binding</keyword>
<feature type="transmembrane region" description="Helical" evidence="6">
    <location>
        <begin position="9"/>
        <end position="28"/>
    </location>
</feature>
<evidence type="ECO:0000256" key="3">
    <source>
        <dbReference type="ARBA" id="ARBA00022737"/>
    </source>
</evidence>
<accession>A0A2J8AJH8</accession>
<dbReference type="InterPro" id="IPR000967">
    <property type="entry name" value="Znf_NFX1"/>
</dbReference>
<dbReference type="EMBL" id="PGGS01000005">
    <property type="protein sequence ID" value="PNH12668.1"/>
    <property type="molecule type" value="Genomic_DNA"/>
</dbReference>
<dbReference type="OrthoDB" id="536399at2759"/>
<evidence type="ECO:0000256" key="5">
    <source>
        <dbReference type="ARBA" id="ARBA00022833"/>
    </source>
</evidence>
<keyword evidence="6" id="KW-0812">Transmembrane</keyword>
<keyword evidence="3" id="KW-0677">Repeat</keyword>
<dbReference type="GO" id="GO:0000122">
    <property type="term" value="P:negative regulation of transcription by RNA polymerase II"/>
    <property type="evidence" value="ECO:0007669"/>
    <property type="project" value="TreeGrafter"/>
</dbReference>
<evidence type="ECO:0000256" key="1">
    <source>
        <dbReference type="ARBA" id="ARBA00007269"/>
    </source>
</evidence>
<feature type="domain" description="NF-X1-type" evidence="7">
    <location>
        <begin position="79"/>
        <end position="107"/>
    </location>
</feature>
<dbReference type="GO" id="GO:0005634">
    <property type="term" value="C:nucleus"/>
    <property type="evidence" value="ECO:0007669"/>
    <property type="project" value="UniProtKB-SubCell"/>
</dbReference>
<evidence type="ECO:0000313" key="9">
    <source>
        <dbReference type="Proteomes" id="UP000236333"/>
    </source>
</evidence>
<dbReference type="InterPro" id="IPR034078">
    <property type="entry name" value="NFX1_fam"/>
</dbReference>
<sequence length="702" mass="72046">MRIFDVAKGYFVAITSLFAGASVVHYILKPDLVCHSGPCGECPSAGERTCPCGRVSHEGLSCADKVPTCGETCGRLLACGVHRCRDRCHHGECTVECRGPTLKTCRCGKSQKEVLCLQDFTCERRCGEVRACGRHPCRRRCCDGNCPPCEEVCGRRLKCGNHKCPAPCHSGPCRPCPLTGTVACACGRSACTLPCGAESRAEAPHCAAPCSVPRICRHGPRLPPHRCHYGPCPPCPGPCATPLSCGHSCATPTCHDPPPPPVPDFQQPPAPKAVSIAAAAAAAAAAAVAAAAAGGGDRERASRSGSAALPGPAVQQPTALAAQILAATAARGELPSACPPCVQPVQLACVGAHVRRPLPCAQARPYCCAAACGRPLQCGNHACGLPCHAVAYDAIATAVAAAAAAAAATSGYPDPLVPRPCRQCDRRCDRPRGCAHPCKLACHRGPCPRCEVQSRTACLCGRSTLQLACHQAVEAAGGDAAAAAAVLSCGKPCHRQLRFCSHPCKAICHAGPCPDPAACAAEVNVRCDCPAKRRAKWRCSEVQAALEQAGKPRAYDDSQAPRLLPCDADCAKARAKGAAAAAPPPPAASKAAAASTAADAAAESSRAGQGGSGAQVVAVEAAAGGKGGKARLSRAEREAAAAAKEAERLRQERLSRVVRGVLLAVVVALGVLLALGARQAMAWLDARMYAPVTIPMRKAPPH</sequence>
<keyword evidence="6" id="KW-0472">Membrane</keyword>
<feature type="domain" description="NF-X1-type" evidence="7">
    <location>
        <begin position="500"/>
        <end position="521"/>
    </location>
</feature>
<name>A0A2J8AJH8_9CHLO</name>
<dbReference type="PANTHER" id="PTHR12360:SF1">
    <property type="entry name" value="NF-X1-TYPE ZINC FINGER PROTEIN NFXL1"/>
    <property type="match status" value="1"/>
</dbReference>
<dbReference type="AlphaFoldDB" id="A0A2J8AJH8"/>
<gene>
    <name evidence="8" type="ORF">TSOC_000354</name>
</gene>
<feature type="domain" description="NF-X1-type" evidence="7">
    <location>
        <begin position="132"/>
        <end position="151"/>
    </location>
</feature>
<keyword evidence="6" id="KW-1133">Transmembrane helix</keyword>
<feature type="transmembrane region" description="Helical" evidence="6">
    <location>
        <begin position="657"/>
        <end position="677"/>
    </location>
</feature>
<dbReference type="GO" id="GO:0008270">
    <property type="term" value="F:zinc ion binding"/>
    <property type="evidence" value="ECO:0007669"/>
    <property type="project" value="UniProtKB-KW"/>
</dbReference>
<dbReference type="GO" id="GO:0000977">
    <property type="term" value="F:RNA polymerase II transcription regulatory region sequence-specific DNA binding"/>
    <property type="evidence" value="ECO:0007669"/>
    <property type="project" value="TreeGrafter"/>
</dbReference>
<comment type="caution">
    <text evidence="8">The sequence shown here is derived from an EMBL/GenBank/DDBJ whole genome shotgun (WGS) entry which is preliminary data.</text>
</comment>
<comment type="similarity">
    <text evidence="1">Belongs to the NFX1 family.</text>
</comment>